<evidence type="ECO:0000313" key="2">
    <source>
        <dbReference type="Proteomes" id="UP001054837"/>
    </source>
</evidence>
<proteinExistence type="predicted"/>
<organism evidence="1 2">
    <name type="scientific">Caerostris darwini</name>
    <dbReference type="NCBI Taxonomy" id="1538125"/>
    <lineage>
        <taxon>Eukaryota</taxon>
        <taxon>Metazoa</taxon>
        <taxon>Ecdysozoa</taxon>
        <taxon>Arthropoda</taxon>
        <taxon>Chelicerata</taxon>
        <taxon>Arachnida</taxon>
        <taxon>Araneae</taxon>
        <taxon>Araneomorphae</taxon>
        <taxon>Entelegynae</taxon>
        <taxon>Araneoidea</taxon>
        <taxon>Araneidae</taxon>
        <taxon>Caerostris</taxon>
    </lineage>
</organism>
<comment type="caution">
    <text evidence="1">The sequence shown here is derived from an EMBL/GenBank/DDBJ whole genome shotgun (WGS) entry which is preliminary data.</text>
</comment>
<keyword evidence="2" id="KW-1185">Reference proteome</keyword>
<dbReference type="Gene3D" id="3.60.10.10">
    <property type="entry name" value="Endonuclease/exonuclease/phosphatase"/>
    <property type="match status" value="1"/>
</dbReference>
<dbReference type="EMBL" id="BPLQ01005516">
    <property type="protein sequence ID" value="GIY15301.1"/>
    <property type="molecule type" value="Genomic_DNA"/>
</dbReference>
<sequence>MLDVDANVADNVGMLIRSREELSVKRVELVGCLVFKSEKHHETHLPSKHNAIISFYRTYGPQSPHVFGGTGIFVQDHIPRCEVLSSALNTVQATKLSISNESFSSLTISFLYLPNKIPSNDAINDLASLTSINYSSILCGDFNTHYVSWRCRNINQEIFSLILQLSLVLKL</sequence>
<protein>
    <recommendedName>
        <fullName evidence="3">Endonuclease/exonuclease/phosphatase domain-containing protein</fullName>
    </recommendedName>
</protein>
<accession>A0AAV4R2M7</accession>
<dbReference type="Proteomes" id="UP001054837">
    <property type="component" value="Unassembled WGS sequence"/>
</dbReference>
<evidence type="ECO:0000313" key="1">
    <source>
        <dbReference type="EMBL" id="GIY15301.1"/>
    </source>
</evidence>
<dbReference type="SUPFAM" id="SSF56219">
    <property type="entry name" value="DNase I-like"/>
    <property type="match status" value="1"/>
</dbReference>
<dbReference type="AlphaFoldDB" id="A0AAV4R2M7"/>
<name>A0AAV4R2M7_9ARAC</name>
<reference evidence="1 2" key="1">
    <citation type="submission" date="2021-06" db="EMBL/GenBank/DDBJ databases">
        <title>Caerostris darwini draft genome.</title>
        <authorList>
            <person name="Kono N."/>
            <person name="Arakawa K."/>
        </authorList>
    </citation>
    <scope>NUCLEOTIDE SEQUENCE [LARGE SCALE GENOMIC DNA]</scope>
</reference>
<dbReference type="InterPro" id="IPR036691">
    <property type="entry name" value="Endo/exonu/phosph_ase_sf"/>
</dbReference>
<evidence type="ECO:0008006" key="3">
    <source>
        <dbReference type="Google" id="ProtNLM"/>
    </source>
</evidence>
<gene>
    <name evidence="1" type="ORF">CDAR_221111</name>
</gene>